<feature type="region of interest" description="Disordered" evidence="1">
    <location>
        <begin position="1"/>
        <end position="54"/>
    </location>
</feature>
<reference evidence="2" key="1">
    <citation type="journal article" date="2022" name="Int. J. Mol. Sci.">
        <title>Draft Genome of Tanacetum Coccineum: Genomic Comparison of Closely Related Tanacetum-Family Plants.</title>
        <authorList>
            <person name="Yamashiro T."/>
            <person name="Shiraishi A."/>
            <person name="Nakayama K."/>
            <person name="Satake H."/>
        </authorList>
    </citation>
    <scope>NUCLEOTIDE SEQUENCE</scope>
</reference>
<dbReference type="Proteomes" id="UP001151760">
    <property type="component" value="Unassembled WGS sequence"/>
</dbReference>
<dbReference type="EMBL" id="BQNB010008799">
    <property type="protein sequence ID" value="GJS54465.1"/>
    <property type="molecule type" value="Genomic_DNA"/>
</dbReference>
<feature type="compositionally biased region" description="Basic and acidic residues" evidence="1">
    <location>
        <begin position="30"/>
        <end position="41"/>
    </location>
</feature>
<evidence type="ECO:0000313" key="2">
    <source>
        <dbReference type="EMBL" id="GJS54465.1"/>
    </source>
</evidence>
<keyword evidence="3" id="KW-1185">Reference proteome</keyword>
<feature type="compositionally biased region" description="Basic and acidic residues" evidence="1">
    <location>
        <begin position="79"/>
        <end position="103"/>
    </location>
</feature>
<evidence type="ECO:0000256" key="1">
    <source>
        <dbReference type="SAM" id="MobiDB-lite"/>
    </source>
</evidence>
<accession>A0ABQ4WNI2</accession>
<name>A0ABQ4WNI2_9ASTR</name>
<sequence length="152" mass="16943">MSKEIIVLSSNSSDFSKGVSNKGTSITSVPKEEPSIPRVPKEGPSIPRVPKEGPSQELLDWYGYDTVEEYLEDTFFNSTDKDTTDKDSIDENKDTIDESDSPKSKGKYVPVSQKHSPKVIFKIHIPIIGCVLGLANVHTWDSIVKKNWSEET</sequence>
<organism evidence="2 3">
    <name type="scientific">Tanacetum coccineum</name>
    <dbReference type="NCBI Taxonomy" id="301880"/>
    <lineage>
        <taxon>Eukaryota</taxon>
        <taxon>Viridiplantae</taxon>
        <taxon>Streptophyta</taxon>
        <taxon>Embryophyta</taxon>
        <taxon>Tracheophyta</taxon>
        <taxon>Spermatophyta</taxon>
        <taxon>Magnoliopsida</taxon>
        <taxon>eudicotyledons</taxon>
        <taxon>Gunneridae</taxon>
        <taxon>Pentapetalae</taxon>
        <taxon>asterids</taxon>
        <taxon>campanulids</taxon>
        <taxon>Asterales</taxon>
        <taxon>Asteraceae</taxon>
        <taxon>Asteroideae</taxon>
        <taxon>Anthemideae</taxon>
        <taxon>Anthemidinae</taxon>
        <taxon>Tanacetum</taxon>
    </lineage>
</organism>
<gene>
    <name evidence="2" type="ORF">Tco_0627827</name>
</gene>
<feature type="region of interest" description="Disordered" evidence="1">
    <location>
        <begin position="75"/>
        <end position="111"/>
    </location>
</feature>
<reference evidence="2" key="2">
    <citation type="submission" date="2022-01" db="EMBL/GenBank/DDBJ databases">
        <authorList>
            <person name="Yamashiro T."/>
            <person name="Shiraishi A."/>
            <person name="Satake H."/>
            <person name="Nakayama K."/>
        </authorList>
    </citation>
    <scope>NUCLEOTIDE SEQUENCE</scope>
</reference>
<evidence type="ECO:0000313" key="3">
    <source>
        <dbReference type="Proteomes" id="UP001151760"/>
    </source>
</evidence>
<comment type="caution">
    <text evidence="2">The sequence shown here is derived from an EMBL/GenBank/DDBJ whole genome shotgun (WGS) entry which is preliminary data.</text>
</comment>
<feature type="compositionally biased region" description="Polar residues" evidence="1">
    <location>
        <begin position="8"/>
        <end position="28"/>
    </location>
</feature>
<protein>
    <submittedName>
        <fullName evidence="2">Uncharacterized protein</fullName>
    </submittedName>
</protein>
<proteinExistence type="predicted"/>